<dbReference type="RefSeq" id="XP_018495079.1">
    <property type="nucleotide sequence ID" value="XM_018639563.1"/>
</dbReference>
<dbReference type="InterPro" id="IPR000477">
    <property type="entry name" value="RT_dom"/>
</dbReference>
<evidence type="ECO:0000259" key="1">
    <source>
        <dbReference type="PROSITE" id="PS50878"/>
    </source>
</evidence>
<gene>
    <name evidence="4" type="primary">LOC108865187</name>
    <name evidence="3" type="synonym">LOC108864277</name>
</gene>
<dbReference type="GeneID" id="108865187"/>
<keyword evidence="2" id="KW-1185">Reference proteome</keyword>
<protein>
    <submittedName>
        <fullName evidence="3">Uncharacterized protein LOC108864277</fullName>
    </submittedName>
    <submittedName>
        <fullName evidence="4">Uncharacterized protein LOC108865187</fullName>
    </submittedName>
</protein>
<evidence type="ECO:0000313" key="3">
    <source>
        <dbReference type="RefSeq" id="XP_018495079.1"/>
    </source>
</evidence>
<evidence type="ECO:0000313" key="4">
    <source>
        <dbReference type="RefSeq" id="XP_018497478.1"/>
    </source>
</evidence>
<reference evidence="3 4" key="1">
    <citation type="submission" date="2025-04" db="UniProtKB">
        <authorList>
            <consortium name="RefSeq"/>
        </authorList>
    </citation>
    <scope>IDENTIFICATION</scope>
</reference>
<evidence type="ECO:0000313" key="2">
    <source>
        <dbReference type="Proteomes" id="UP000694867"/>
    </source>
</evidence>
<proteinExistence type="predicted"/>
<dbReference type="Proteomes" id="UP000694867">
    <property type="component" value="Unplaced"/>
</dbReference>
<name>A0AAJ7L6M3_9ACAR</name>
<dbReference type="PROSITE" id="PS50878">
    <property type="entry name" value="RT_POL"/>
    <property type="match status" value="1"/>
</dbReference>
<sequence length="714" mass="80700">MALTFTKEQMAQLSEVLDANLDQKLQSLENREDNGILRARLNMLETQVRWNYIEIVNYPLNRPLEPSEILQRMCERISTGFTNEALISTNFVDRPKSTNVVETRNIVAESSNPSQAERFTECAQVLSESKNGFMALCNDTDVNIFTETSLFPERGNLYKIAGFRAFFTSDASYRAGEDAVFISLFATSTASSFATICGYDSRGNVPDSEGVSDHCMVELQFTIGAPTKSKRLTEVKRVDFDPIKTSLLEIDWTKALGGMSTDEMADSVCAECLSTIEECTSTITMSRRFLPVKELVTPGLVRSIRKRKKLYKRLRIHLTVAARIEYESYKKVLSRLIRKVKNEFFKKELDDTAVDPRRTWRVITAFFRGNEGGRHLNTEMVRTTANDINSHFAEICPESICGEHLADPMLMLIRKIFDSAQFPRCFKRAHLFPIHKSGPLSDILNYRPISLLPVLREGVEKVIASQLSDYLAINGLLDDEQFGFRRNRSCEDAARLLAEHTTSAREKDVMSIAIVCDLSRAFDTVNIERLINKLETLGVRGGAPRLFRSYLDAREQFFRSDNFLSESAPLTCGVPQGSILGFLIFICYMNDLFNNGLVASEVKTIVFANDTVLLFEGSDIHQLYLEASYGISKVLNWMNTNGLLLNIKKTKFMRLGGGGRGLRRCSAHTNFVILFNAPPPDLKQCISRNKRKVTKKIKVAFLEEEPCNLDVISE</sequence>
<organism evidence="2 4">
    <name type="scientific">Galendromus occidentalis</name>
    <name type="common">western predatory mite</name>
    <dbReference type="NCBI Taxonomy" id="34638"/>
    <lineage>
        <taxon>Eukaryota</taxon>
        <taxon>Metazoa</taxon>
        <taxon>Ecdysozoa</taxon>
        <taxon>Arthropoda</taxon>
        <taxon>Chelicerata</taxon>
        <taxon>Arachnida</taxon>
        <taxon>Acari</taxon>
        <taxon>Parasitiformes</taxon>
        <taxon>Mesostigmata</taxon>
        <taxon>Gamasina</taxon>
        <taxon>Phytoseioidea</taxon>
        <taxon>Phytoseiidae</taxon>
        <taxon>Typhlodrominae</taxon>
        <taxon>Galendromus</taxon>
    </lineage>
</organism>
<dbReference type="Pfam" id="PF00078">
    <property type="entry name" value="RVT_1"/>
    <property type="match status" value="1"/>
</dbReference>
<dbReference type="GeneID" id="108864277"/>
<dbReference type="CDD" id="cd01650">
    <property type="entry name" value="RT_nLTR_like"/>
    <property type="match status" value="1"/>
</dbReference>
<dbReference type="AlphaFoldDB" id="A0AAJ7L6M3"/>
<accession>A0AAJ7L6M3</accession>
<dbReference type="KEGG" id="goe:108864277"/>
<dbReference type="PANTHER" id="PTHR33332">
    <property type="entry name" value="REVERSE TRANSCRIPTASE DOMAIN-CONTAINING PROTEIN"/>
    <property type="match status" value="1"/>
</dbReference>
<feature type="domain" description="Reverse transcriptase" evidence="1">
    <location>
        <begin position="415"/>
        <end position="673"/>
    </location>
</feature>
<dbReference type="RefSeq" id="XP_018497478.1">
    <property type="nucleotide sequence ID" value="XM_018641962.1"/>
</dbReference>
<dbReference type="KEGG" id="goe:108865187"/>